<protein>
    <submittedName>
        <fullName evidence="6">MFS transporter</fullName>
    </submittedName>
</protein>
<dbReference type="PROSITE" id="PS50850">
    <property type="entry name" value="MFS"/>
    <property type="match status" value="1"/>
</dbReference>
<dbReference type="InterPro" id="IPR011701">
    <property type="entry name" value="MFS"/>
</dbReference>
<dbReference type="PROSITE" id="PS51257">
    <property type="entry name" value="PROKAR_LIPOPROTEIN"/>
    <property type="match status" value="1"/>
</dbReference>
<organism evidence="6 7">
    <name type="scientific">Novosphingobium mangrovi</name>
    <name type="common">ex Hu et al. 2023</name>
    <dbReference type="NCBI Taxonomy" id="2930094"/>
    <lineage>
        <taxon>Bacteria</taxon>
        <taxon>Pseudomonadati</taxon>
        <taxon>Pseudomonadota</taxon>
        <taxon>Alphaproteobacteria</taxon>
        <taxon>Sphingomonadales</taxon>
        <taxon>Sphingomonadaceae</taxon>
        <taxon>Novosphingobium</taxon>
    </lineage>
</organism>
<evidence type="ECO:0000256" key="3">
    <source>
        <dbReference type="ARBA" id="ARBA00023136"/>
    </source>
</evidence>
<comment type="caution">
    <text evidence="6">The sequence shown here is derived from an EMBL/GenBank/DDBJ whole genome shotgun (WGS) entry which is preliminary data.</text>
</comment>
<dbReference type="PANTHER" id="PTHR11360">
    <property type="entry name" value="MONOCARBOXYLATE TRANSPORTER"/>
    <property type="match status" value="1"/>
</dbReference>
<feature type="transmembrane region" description="Helical" evidence="4">
    <location>
        <begin position="283"/>
        <end position="304"/>
    </location>
</feature>
<evidence type="ECO:0000256" key="2">
    <source>
        <dbReference type="ARBA" id="ARBA00022989"/>
    </source>
</evidence>
<keyword evidence="2 4" id="KW-1133">Transmembrane helix</keyword>
<feature type="transmembrane region" description="Helical" evidence="4">
    <location>
        <begin position="104"/>
        <end position="124"/>
    </location>
</feature>
<sequence>MASEFKKGWKVVFAALLATACGASPIPFNVLPLVMGPIHDEFGWDYTQISAATLMWGVLGAMLAPVYGGFCDRFGVRRVGILSMLAFILVFASFYFVPDWLPGWYMWWAALGLVAIGSTPVTWSRAVAMWFDRHRGLALGIMLLGTSATAMFVPHFVNFAINLGGWRAAFPAATVFALFLAMPFILAWFREPRPEERPATLEQAADGDVVGLSLRQAMHGRQFWILLVSTLLISFSYGGAHIHMAQMVELHGFTAGDAATVMSCVALGILIGRLGIGYLFDRFWAPGVAFPAMLLPAIACYLLMGTSTSFPLILFGGFLIGVAAGTETDIVAFMTARYFGLRHYGRIYGFLYAPFGIGSAISPMLYGYVRDTTGSYDLMLTVAVVLFAIGGAALLALGRYPGREQLSRRDV</sequence>
<feature type="transmembrane region" description="Helical" evidence="4">
    <location>
        <begin position="79"/>
        <end position="98"/>
    </location>
</feature>
<dbReference type="Proteomes" id="UP001162802">
    <property type="component" value="Unassembled WGS sequence"/>
</dbReference>
<reference evidence="6" key="1">
    <citation type="submission" date="2022-03" db="EMBL/GenBank/DDBJ databases">
        <title>Identification of a novel bacterium isolated from mangrove sediments.</title>
        <authorList>
            <person name="Pan X."/>
        </authorList>
    </citation>
    <scope>NUCLEOTIDE SEQUENCE</scope>
    <source>
        <strain evidence="6">B2637</strain>
    </source>
</reference>
<feature type="transmembrane region" description="Helical" evidence="4">
    <location>
        <begin position="310"/>
        <end position="335"/>
    </location>
</feature>
<feature type="transmembrane region" description="Helical" evidence="4">
    <location>
        <begin position="223"/>
        <end position="244"/>
    </location>
</feature>
<evidence type="ECO:0000313" key="7">
    <source>
        <dbReference type="Proteomes" id="UP001162802"/>
    </source>
</evidence>
<keyword evidence="3 4" id="KW-0472">Membrane</keyword>
<feature type="transmembrane region" description="Helical" evidence="4">
    <location>
        <begin position="347"/>
        <end position="366"/>
    </location>
</feature>
<evidence type="ECO:0000256" key="4">
    <source>
        <dbReference type="SAM" id="Phobius"/>
    </source>
</evidence>
<feature type="transmembrane region" description="Helical" evidence="4">
    <location>
        <begin position="378"/>
        <end position="398"/>
    </location>
</feature>
<dbReference type="InterPro" id="IPR050327">
    <property type="entry name" value="Proton-linked_MCT"/>
</dbReference>
<evidence type="ECO:0000256" key="1">
    <source>
        <dbReference type="ARBA" id="ARBA00022692"/>
    </source>
</evidence>
<proteinExistence type="predicted"/>
<dbReference type="CDD" id="cd17355">
    <property type="entry name" value="MFS_YcxA_like"/>
    <property type="match status" value="1"/>
</dbReference>
<dbReference type="PANTHER" id="PTHR11360:SF284">
    <property type="entry name" value="EG:103B4.3 PROTEIN-RELATED"/>
    <property type="match status" value="1"/>
</dbReference>
<evidence type="ECO:0000259" key="5">
    <source>
        <dbReference type="PROSITE" id="PS50850"/>
    </source>
</evidence>
<dbReference type="InterPro" id="IPR020846">
    <property type="entry name" value="MFS_dom"/>
</dbReference>
<dbReference type="RefSeq" id="WP_243801298.1">
    <property type="nucleotide sequence ID" value="NZ_JALHAT010000027.1"/>
</dbReference>
<feature type="domain" description="Major facilitator superfamily (MFS) profile" evidence="5">
    <location>
        <begin position="222"/>
        <end position="411"/>
    </location>
</feature>
<keyword evidence="7" id="KW-1185">Reference proteome</keyword>
<dbReference type="EMBL" id="JALHAT010000027">
    <property type="protein sequence ID" value="MCJ1961836.1"/>
    <property type="molecule type" value="Genomic_DNA"/>
</dbReference>
<evidence type="ECO:0000313" key="6">
    <source>
        <dbReference type="EMBL" id="MCJ1961836.1"/>
    </source>
</evidence>
<dbReference type="Pfam" id="PF07690">
    <property type="entry name" value="MFS_1"/>
    <property type="match status" value="1"/>
</dbReference>
<gene>
    <name evidence="6" type="ORF">MTR65_14170</name>
</gene>
<feature type="transmembrane region" description="Helical" evidence="4">
    <location>
        <begin position="169"/>
        <end position="189"/>
    </location>
</feature>
<name>A0ABT0AF70_9SPHN</name>
<feature type="transmembrane region" description="Helical" evidence="4">
    <location>
        <begin position="47"/>
        <end position="67"/>
    </location>
</feature>
<feature type="transmembrane region" description="Helical" evidence="4">
    <location>
        <begin position="250"/>
        <end position="271"/>
    </location>
</feature>
<feature type="transmembrane region" description="Helical" evidence="4">
    <location>
        <begin position="136"/>
        <end position="157"/>
    </location>
</feature>
<accession>A0ABT0AF70</accession>
<dbReference type="Gene3D" id="1.20.1250.20">
    <property type="entry name" value="MFS general substrate transporter like domains"/>
    <property type="match status" value="2"/>
</dbReference>
<dbReference type="InterPro" id="IPR036259">
    <property type="entry name" value="MFS_trans_sf"/>
</dbReference>
<dbReference type="SUPFAM" id="SSF103473">
    <property type="entry name" value="MFS general substrate transporter"/>
    <property type="match status" value="1"/>
</dbReference>
<keyword evidence="1 4" id="KW-0812">Transmembrane</keyword>